<protein>
    <submittedName>
        <fullName evidence="1">Uncharacterized protein</fullName>
    </submittedName>
</protein>
<dbReference type="AlphaFoldDB" id="A0A927HUC7"/>
<evidence type="ECO:0000313" key="1">
    <source>
        <dbReference type="EMBL" id="MBD3722304.1"/>
    </source>
</evidence>
<reference evidence="1" key="1">
    <citation type="submission" date="2020-07" db="EMBL/GenBank/DDBJ databases">
        <title>Clinical and genomic characterization of carbapenemase-producing Enterobacterales causing secondary infections during the COVID-19 crisis at a New York City hospital.</title>
        <authorList>
            <person name="Gomez-Simmonds A."/>
            <person name="Annavajhala M.K."/>
            <person name="Uhlemann A.-C."/>
        </authorList>
    </citation>
    <scope>NUCLEOTIDE SEQUENCE</scope>
    <source>
        <strain evidence="1">KP1826</strain>
    </source>
</reference>
<name>A0A927HUC7_KLEPN</name>
<dbReference type="Proteomes" id="UP000598328">
    <property type="component" value="Unassembled WGS sequence"/>
</dbReference>
<proteinExistence type="predicted"/>
<evidence type="ECO:0000313" key="2">
    <source>
        <dbReference type="Proteomes" id="UP000598328"/>
    </source>
</evidence>
<gene>
    <name evidence="1" type="ORF">IE978_09205</name>
</gene>
<comment type="caution">
    <text evidence="1">The sequence shown here is derived from an EMBL/GenBank/DDBJ whole genome shotgun (WGS) entry which is preliminary data.</text>
</comment>
<sequence>MAPAARNDKPVSLVIDDAPVARGAASPAEMNHKNLVVAPDVSGTLSLRLQKVPGARRCGR</sequence>
<accession>A0A927HUC7</accession>
<dbReference type="EMBL" id="JACXSV010000009">
    <property type="protein sequence ID" value="MBD3722304.1"/>
    <property type="molecule type" value="Genomic_DNA"/>
</dbReference>
<dbReference type="Gene3D" id="3.30.1370.130">
    <property type="match status" value="1"/>
</dbReference>
<organism evidence="1 2">
    <name type="scientific">Klebsiella pneumoniae</name>
    <dbReference type="NCBI Taxonomy" id="573"/>
    <lineage>
        <taxon>Bacteria</taxon>
        <taxon>Pseudomonadati</taxon>
        <taxon>Pseudomonadota</taxon>
        <taxon>Gammaproteobacteria</taxon>
        <taxon>Enterobacterales</taxon>
        <taxon>Enterobacteriaceae</taxon>
        <taxon>Klebsiella/Raoultella group</taxon>
        <taxon>Klebsiella</taxon>
        <taxon>Klebsiella pneumoniae complex</taxon>
    </lineage>
</organism>